<comment type="caution">
    <text evidence="1">The sequence shown here is derived from an EMBL/GenBank/DDBJ whole genome shotgun (WGS) entry which is preliminary data.</text>
</comment>
<evidence type="ECO:0000313" key="1">
    <source>
        <dbReference type="EMBL" id="TMQ71502.1"/>
    </source>
</evidence>
<gene>
    <name evidence="1" type="ORF">E6K81_09920</name>
</gene>
<name>A0A538U6H2_UNCEI</name>
<dbReference type="Proteomes" id="UP000319771">
    <property type="component" value="Unassembled WGS sequence"/>
</dbReference>
<dbReference type="Pfam" id="PF06082">
    <property type="entry name" value="YjbH"/>
    <property type="match status" value="1"/>
</dbReference>
<accession>A0A538U6H2</accession>
<evidence type="ECO:0000313" key="2">
    <source>
        <dbReference type="Proteomes" id="UP000319771"/>
    </source>
</evidence>
<sequence length="449" mass="48997">EFVPDSFSPDLDRVRPGTVTVEQFAWLPRVALVSGTAGIFFDNRYGASFGVARPLQGGTFLLDAQADLTGFIAFPSTGAEYSSVRHFSGFGGLAWRPPVIDCAVRVRGVRFIDGDRGGEFEVRRAFGDMDIAFFYQRTSGLNASGIRVLFPMAPAVRRHAVTHPPGLPLRVFPVDRIGLDYTDQAGSVGRNLRGVASREDLLRQLNLPSLTANAYRYRAARGWDAQTPPAAEPDRVSLTGMTGFINTPWCGVITERMLEVGYNQIPRGAAYDHRGIHRNDVYYAALGFLPHFEAGVRWTAIPGLHAFTQDIPTSQVTDTDRMLSGRIEILTPKPGRPGLSVGAEDIAGTRRFHSTYIVTGMPFVYRRLAARVSVDYAPRVFSTVDHRTLDGGFGAAEASVWRPLAVAVEYDTEKWNAGLAISGPLGFKARATLLKGGFVSLGGGWSVRL</sequence>
<proteinExistence type="predicted"/>
<reference evidence="1 2" key="1">
    <citation type="journal article" date="2019" name="Nat. Microbiol.">
        <title>Mediterranean grassland soil C-N compound turnover is dependent on rainfall and depth, and is mediated by genomically divergent microorganisms.</title>
        <authorList>
            <person name="Diamond S."/>
            <person name="Andeer P.F."/>
            <person name="Li Z."/>
            <person name="Crits-Christoph A."/>
            <person name="Burstein D."/>
            <person name="Anantharaman K."/>
            <person name="Lane K.R."/>
            <person name="Thomas B.C."/>
            <person name="Pan C."/>
            <person name="Northen T.R."/>
            <person name="Banfield J.F."/>
        </authorList>
    </citation>
    <scope>NUCLEOTIDE SEQUENCE [LARGE SCALE GENOMIC DNA]</scope>
    <source>
        <strain evidence="1">WS_11</strain>
    </source>
</reference>
<dbReference type="EMBL" id="VBPB01000160">
    <property type="protein sequence ID" value="TMQ71502.1"/>
    <property type="molecule type" value="Genomic_DNA"/>
</dbReference>
<dbReference type="InterPro" id="IPR010344">
    <property type="entry name" value="YbjH"/>
</dbReference>
<dbReference type="AlphaFoldDB" id="A0A538U6H2"/>
<protein>
    <submittedName>
        <fullName evidence="1">YjbH domain-containing protein</fullName>
    </submittedName>
</protein>
<feature type="non-terminal residue" evidence="1">
    <location>
        <position position="1"/>
    </location>
</feature>
<organism evidence="1 2">
    <name type="scientific">Eiseniibacteriota bacterium</name>
    <dbReference type="NCBI Taxonomy" id="2212470"/>
    <lineage>
        <taxon>Bacteria</taxon>
        <taxon>Candidatus Eiseniibacteriota</taxon>
    </lineage>
</organism>